<evidence type="ECO:0000256" key="2">
    <source>
        <dbReference type="ARBA" id="ARBA00022475"/>
    </source>
</evidence>
<dbReference type="GO" id="GO:0009330">
    <property type="term" value="C:DNA topoisomerase type II (double strand cut, ATP-hydrolyzing) complex"/>
    <property type="evidence" value="ECO:0007669"/>
    <property type="project" value="TreeGrafter"/>
</dbReference>
<dbReference type="GO" id="GO:0034335">
    <property type="term" value="F:DNA negative supercoiling activity"/>
    <property type="evidence" value="ECO:0007669"/>
    <property type="project" value="UniProtKB-ARBA"/>
</dbReference>
<reference evidence="10" key="1">
    <citation type="submission" date="2020-12" db="EMBL/GenBank/DDBJ databases">
        <authorList>
            <person name="Mcmullen J.G."/>
        </authorList>
    </citation>
    <scope>NUCLEOTIDE SEQUENCE</scope>
    <source>
        <strain evidence="10">Dm-2019-70</strain>
    </source>
</reference>
<dbReference type="Gene3D" id="1.10.268.10">
    <property type="entry name" value="Topoisomerase, domain 3"/>
    <property type="match status" value="1"/>
</dbReference>
<dbReference type="Gene3D" id="3.30.1360.40">
    <property type="match status" value="1"/>
</dbReference>
<comment type="caution">
    <text evidence="10">The sequence shown here is derived from an EMBL/GenBank/DDBJ whole genome shotgun (WGS) entry which is preliminary data.</text>
</comment>
<comment type="similarity">
    <text evidence="7">Belongs to the type II topoisomerase GyrA/ParC subunit family. ParC type 2 subfamily.</text>
</comment>
<dbReference type="FunFam" id="3.30.1360.40:FF:000002">
    <property type="entry name" value="DNA gyrase subunit A"/>
    <property type="match status" value="1"/>
</dbReference>
<dbReference type="FunFam" id="3.90.199.10:FF:000001">
    <property type="entry name" value="DNA gyrase subunit A"/>
    <property type="match status" value="1"/>
</dbReference>
<keyword evidence="5 7" id="KW-0472">Membrane</keyword>
<comment type="subcellular location">
    <subcellularLocation>
        <location evidence="7">Cell membrane</location>
        <topology evidence="7">Peripheral membrane protein</topology>
    </subcellularLocation>
</comment>
<dbReference type="GO" id="GO:0007059">
    <property type="term" value="P:chromosome segregation"/>
    <property type="evidence" value="ECO:0007669"/>
    <property type="project" value="UniProtKB-UniRule"/>
</dbReference>
<dbReference type="SMART" id="SM00434">
    <property type="entry name" value="TOP4c"/>
    <property type="match status" value="1"/>
</dbReference>
<keyword evidence="6 7" id="KW-0413">Isomerase</keyword>
<dbReference type="GO" id="GO:0019897">
    <property type="term" value="C:extrinsic component of plasma membrane"/>
    <property type="evidence" value="ECO:0007669"/>
    <property type="project" value="UniProtKB-UniRule"/>
</dbReference>
<keyword evidence="2 7" id="KW-1003">Cell membrane</keyword>
<evidence type="ECO:0000256" key="7">
    <source>
        <dbReference type="HAMAP-Rule" id="MF_00937"/>
    </source>
</evidence>
<feature type="site" description="Interaction with DNA" evidence="7">
    <location>
        <position position="90"/>
    </location>
</feature>
<dbReference type="EMBL" id="JAERKF010000001">
    <property type="protein sequence ID" value="MBS1009515.1"/>
    <property type="molecule type" value="Genomic_DNA"/>
</dbReference>
<evidence type="ECO:0000256" key="6">
    <source>
        <dbReference type="ARBA" id="ARBA00023235"/>
    </source>
</evidence>
<dbReference type="InterPro" id="IPR013760">
    <property type="entry name" value="Topo_IIA-like_dom_sf"/>
</dbReference>
<dbReference type="InterPro" id="IPR006691">
    <property type="entry name" value="GyrA/parC_rep"/>
</dbReference>
<organism evidence="10 11">
    <name type="scientific">Levilactobacillus brevis</name>
    <name type="common">Lactobacillus brevis</name>
    <dbReference type="NCBI Taxonomy" id="1580"/>
    <lineage>
        <taxon>Bacteria</taxon>
        <taxon>Bacillati</taxon>
        <taxon>Bacillota</taxon>
        <taxon>Bacilli</taxon>
        <taxon>Lactobacillales</taxon>
        <taxon>Lactobacillaceae</taxon>
        <taxon>Levilactobacillus</taxon>
    </lineage>
</organism>
<dbReference type="GO" id="GO:0006265">
    <property type="term" value="P:DNA topological change"/>
    <property type="evidence" value="ECO:0007669"/>
    <property type="project" value="UniProtKB-UniRule"/>
</dbReference>
<dbReference type="NCBIfam" id="NF004044">
    <property type="entry name" value="PRK05561.1"/>
    <property type="match status" value="1"/>
</dbReference>
<feature type="domain" description="Topo IIA-type catalytic" evidence="9">
    <location>
        <begin position="33"/>
        <end position="497"/>
    </location>
</feature>
<evidence type="ECO:0000256" key="3">
    <source>
        <dbReference type="ARBA" id="ARBA00023029"/>
    </source>
</evidence>
<comment type="catalytic activity">
    <reaction evidence="1 7 8">
        <text>ATP-dependent breakage, passage and rejoining of double-stranded DNA.</text>
        <dbReference type="EC" id="5.6.2.2"/>
    </reaction>
</comment>
<feature type="active site" description="O-(5'-phospho-DNA)-tyrosine intermediate" evidence="7 8">
    <location>
        <position position="121"/>
    </location>
</feature>
<feature type="site" description="Interaction with DNA" evidence="7">
    <location>
        <position position="41"/>
    </location>
</feature>
<dbReference type="InterPro" id="IPR002205">
    <property type="entry name" value="Topo_IIA_dom_A"/>
</dbReference>
<feature type="site" description="Interaction with DNA" evidence="7">
    <location>
        <position position="79"/>
    </location>
</feature>
<dbReference type="GO" id="GO:0005694">
    <property type="term" value="C:chromosome"/>
    <property type="evidence" value="ECO:0007669"/>
    <property type="project" value="InterPro"/>
</dbReference>
<dbReference type="InterPro" id="IPR013757">
    <property type="entry name" value="Topo_IIA_A_a_sf"/>
</dbReference>
<dbReference type="CDD" id="cd00187">
    <property type="entry name" value="TOP4c"/>
    <property type="match status" value="1"/>
</dbReference>
<dbReference type="Pfam" id="PF00521">
    <property type="entry name" value="DNA_topoisoIV"/>
    <property type="match status" value="1"/>
</dbReference>
<name>A0AA41JS20_LEVBR</name>
<dbReference type="InterPro" id="IPR005741">
    <property type="entry name" value="TopoIV_A_Gpos"/>
</dbReference>
<dbReference type="Gene3D" id="2.120.10.90">
    <property type="entry name" value="DNA gyrase/topoisomerase IV, subunit A, C-terminal"/>
    <property type="match status" value="1"/>
</dbReference>
<dbReference type="PANTHER" id="PTHR43493">
    <property type="entry name" value="DNA GYRASE/TOPOISOMERASE SUBUNIT A"/>
    <property type="match status" value="1"/>
</dbReference>
<dbReference type="InterPro" id="IPR050220">
    <property type="entry name" value="Type_II_DNA_Topoisomerases"/>
</dbReference>
<dbReference type="AlphaFoldDB" id="A0AA41JS20"/>
<dbReference type="InterPro" id="IPR013758">
    <property type="entry name" value="Topo_IIA_A/C_ab"/>
</dbReference>
<evidence type="ECO:0000313" key="11">
    <source>
        <dbReference type="Proteomes" id="UP000676478"/>
    </source>
</evidence>
<dbReference type="HAMAP" id="MF_00937">
    <property type="entry name" value="ParC_type2"/>
    <property type="match status" value="1"/>
</dbReference>
<dbReference type="GO" id="GO:0003677">
    <property type="term" value="F:DNA binding"/>
    <property type="evidence" value="ECO:0007669"/>
    <property type="project" value="UniProtKB-UniRule"/>
</dbReference>
<accession>A0AA41JS20</accession>
<dbReference type="SUPFAM" id="SSF101904">
    <property type="entry name" value="GyrA/ParC C-terminal domain-like"/>
    <property type="match status" value="1"/>
</dbReference>
<feature type="site" description="Interaction with DNA" evidence="7">
    <location>
        <position position="77"/>
    </location>
</feature>
<dbReference type="PROSITE" id="PS52040">
    <property type="entry name" value="TOPO_IIA"/>
    <property type="match status" value="1"/>
</dbReference>
<dbReference type="SUPFAM" id="SSF56719">
    <property type="entry name" value="Type II DNA topoisomerase"/>
    <property type="match status" value="1"/>
</dbReference>
<sequence length="815" mass="91543">MSEGQKIQELTLEEVMGDRFGRYSKSIIQERALPDIRDGLKPVQRRILFAMNKDGNTYDKGFRKSAKSVGNVMGNFHPHGDSSIYEALTRMSQDWKVREPLVEMHGNNGSMDGDPAAAMRYTEARLSKLAGEMLRDIDKDTVEMVLNFDDTEYEPTVLPARFPNLLVNGATGISAGYATEIPPHNLGEVVDALIYLLSHPKATLEELMSFVQGPDFPTGGIIQGKDGIVKAYETGRGRIVVRSKTAIEPLRGNKSQITVTEIPYEVNKAQLVKKIDEIRLNKKVEGLAEVRDETDRDGLRIAIELKRDADAQGVLNYLFKNTELQITYNFNMVAINHQRPEHVGLKTILSAYLEHQRNVITKRTEYNLQKALDRQHIVVGLIKALSILDQVIKTIRASKDRRDARDNLVEAYDFSEKQAEAIVALQLYRLTNTDVTQLEAESAKLSAEIEQDHKILAEPKTLNSVLRQELKAVAKDYRNPRRTEIQDEIEDLKIKTTVTVADEDVVVLVSHDGYLKRSGVRSYTASDPTDNGLKDGDYPIFMQKLSTLNHLMMFTSKGNLIYRPVHEISDVKWKETGEHISQTIGLAADEEIVATFAFKTLKEPGRFLIATSDGYIKQTAFADLTPGRTYKSRAAVYEKLKTAEARVVAVKYLTEPVEQGILLISKNGYALRYPVDEVSINGARTTGVRSMDLRDDDEVVNLALVTDNETIALITQRGAFKRLAMKELSVTSRARRGVIVLRELKRDPHRIVDFMTIPAGNPPLEIMTSRERTHDVMPTDHPLSGRYSNGSFVIDTDVEGQPLQLRVKPAELVLD</sequence>
<dbReference type="NCBIfam" id="TIGR01061">
    <property type="entry name" value="parC_Gpos"/>
    <property type="match status" value="1"/>
</dbReference>
<dbReference type="InterPro" id="IPR035516">
    <property type="entry name" value="Gyrase/topoIV_suA_C"/>
</dbReference>
<evidence type="ECO:0000256" key="1">
    <source>
        <dbReference type="ARBA" id="ARBA00000185"/>
    </source>
</evidence>
<dbReference type="Gene3D" id="3.90.199.10">
    <property type="entry name" value="Topoisomerase II, domain 5"/>
    <property type="match status" value="1"/>
</dbReference>
<evidence type="ECO:0000259" key="9">
    <source>
        <dbReference type="PROSITE" id="PS52040"/>
    </source>
</evidence>
<dbReference type="PANTHER" id="PTHR43493:SF9">
    <property type="entry name" value="DNA TOPOISOMERASE 4 SUBUNIT A"/>
    <property type="match status" value="1"/>
</dbReference>
<evidence type="ECO:0000256" key="8">
    <source>
        <dbReference type="PROSITE-ProRule" id="PRU01384"/>
    </source>
</evidence>
<protein>
    <recommendedName>
        <fullName evidence="7">DNA topoisomerase 4 subunit A</fullName>
        <ecNumber evidence="7">5.6.2.2</ecNumber>
    </recommendedName>
    <alternativeName>
        <fullName evidence="7">Topoisomerase IV subunit A</fullName>
    </alternativeName>
</protein>
<dbReference type="Proteomes" id="UP000676478">
    <property type="component" value="Unassembled WGS sequence"/>
</dbReference>
<feature type="site" description="Transition state stabilizer" evidence="7">
    <location>
        <position position="120"/>
    </location>
</feature>
<dbReference type="GO" id="GO:0005524">
    <property type="term" value="F:ATP binding"/>
    <property type="evidence" value="ECO:0007669"/>
    <property type="project" value="InterPro"/>
</dbReference>
<evidence type="ECO:0000256" key="5">
    <source>
        <dbReference type="ARBA" id="ARBA00023136"/>
    </source>
</evidence>
<comment type="subunit">
    <text evidence="7">Heterotetramer composed of ParC and ParE.</text>
</comment>
<dbReference type="FunFam" id="1.10.268.10:FF:000001">
    <property type="entry name" value="DNA gyrase subunit A"/>
    <property type="match status" value="1"/>
</dbReference>
<proteinExistence type="inferred from homology"/>
<evidence type="ECO:0000256" key="4">
    <source>
        <dbReference type="ARBA" id="ARBA00023125"/>
    </source>
</evidence>
<evidence type="ECO:0000313" key="10">
    <source>
        <dbReference type="EMBL" id="MBS1009515.1"/>
    </source>
</evidence>
<reference evidence="10" key="2">
    <citation type="submission" date="2022-09" db="EMBL/GenBank/DDBJ databases">
        <title>Genome-inferred correspondence between phylogeny and metabolic traits in the wild Drosophila gut microbiome.</title>
        <authorList>
            <person name="Bueno E."/>
            <person name="Blow F."/>
            <person name="Douglas A.E."/>
        </authorList>
    </citation>
    <scope>NUCLEOTIDE SEQUENCE</scope>
    <source>
        <strain evidence="10">Dm-2019-70</strain>
    </source>
</reference>
<gene>
    <name evidence="7 10" type="primary">parC</name>
    <name evidence="10" type="ORF">JK167_01545</name>
</gene>
<feature type="site" description="Interaction with DNA" evidence="7">
    <location>
        <position position="96"/>
    </location>
</feature>
<comment type="function">
    <text evidence="7">Topoisomerase IV is essential for chromosome segregation. It relaxes supercoiled DNA. Performs the decatenation events required during the replication of a circular DNA molecule.</text>
</comment>
<keyword evidence="3 7" id="KW-0799">Topoisomerase</keyword>
<dbReference type="GO" id="GO:0005737">
    <property type="term" value="C:cytoplasm"/>
    <property type="evidence" value="ECO:0007669"/>
    <property type="project" value="TreeGrafter"/>
</dbReference>
<dbReference type="Pfam" id="PF03989">
    <property type="entry name" value="DNA_gyraseA_C"/>
    <property type="match status" value="3"/>
</dbReference>
<keyword evidence="4 7" id="KW-0238">DNA-binding</keyword>
<dbReference type="EC" id="5.6.2.2" evidence="7"/>